<keyword evidence="3" id="KW-1185">Reference proteome</keyword>
<sequence length="322" mass="36012">MDDASTGLQTPVARVRANVGFQEAVNQAPPFYAMTIDSGRGPQLHFPKDHATGRLHGRAGREKTSDYDQSDSSSDISQSAILEDDSPYPADMVVGRQRPARSQAMVGQTPTGSDSRFLAAAPPRPAQPSGSFPSATRTERVLLPVDSQSQIASGTYVLSGTTQANVSYQGPAPASSFATSRRRGRPSLNEEPIDWVLWDPTLAQHRPFTSLSQDNQESFQALFRTTMLTNDNRRKIWKRFTREPENKQGNERCLAFSLTIKTDNQAMKWNEDRHRACIKCTKLKRPCASLVLVDDEYKLVWYPLEDQAQSSTDWRDTGFWVR</sequence>
<gene>
    <name evidence="2" type="ORF">K491DRAFT_318001</name>
</gene>
<dbReference type="Proteomes" id="UP000799324">
    <property type="component" value="Unassembled WGS sequence"/>
</dbReference>
<dbReference type="EMBL" id="MU004323">
    <property type="protein sequence ID" value="KAF2657594.1"/>
    <property type="molecule type" value="Genomic_DNA"/>
</dbReference>
<dbReference type="OrthoDB" id="3681251at2759"/>
<feature type="region of interest" description="Disordered" evidence="1">
    <location>
        <begin position="42"/>
        <end position="134"/>
    </location>
</feature>
<organism evidence="2 3">
    <name type="scientific">Lophiostoma macrostomum CBS 122681</name>
    <dbReference type="NCBI Taxonomy" id="1314788"/>
    <lineage>
        <taxon>Eukaryota</taxon>
        <taxon>Fungi</taxon>
        <taxon>Dikarya</taxon>
        <taxon>Ascomycota</taxon>
        <taxon>Pezizomycotina</taxon>
        <taxon>Dothideomycetes</taxon>
        <taxon>Pleosporomycetidae</taxon>
        <taxon>Pleosporales</taxon>
        <taxon>Lophiostomataceae</taxon>
        <taxon>Lophiostoma</taxon>
    </lineage>
</organism>
<accession>A0A6A6TG45</accession>
<feature type="compositionally biased region" description="Low complexity" evidence="1">
    <location>
        <begin position="70"/>
        <end position="79"/>
    </location>
</feature>
<feature type="region of interest" description="Disordered" evidence="1">
    <location>
        <begin position="167"/>
        <end position="186"/>
    </location>
</feature>
<evidence type="ECO:0000313" key="2">
    <source>
        <dbReference type="EMBL" id="KAF2657594.1"/>
    </source>
</evidence>
<evidence type="ECO:0000256" key="1">
    <source>
        <dbReference type="SAM" id="MobiDB-lite"/>
    </source>
</evidence>
<reference evidence="2" key="1">
    <citation type="journal article" date="2020" name="Stud. Mycol.">
        <title>101 Dothideomycetes genomes: a test case for predicting lifestyles and emergence of pathogens.</title>
        <authorList>
            <person name="Haridas S."/>
            <person name="Albert R."/>
            <person name="Binder M."/>
            <person name="Bloem J."/>
            <person name="Labutti K."/>
            <person name="Salamov A."/>
            <person name="Andreopoulos B."/>
            <person name="Baker S."/>
            <person name="Barry K."/>
            <person name="Bills G."/>
            <person name="Bluhm B."/>
            <person name="Cannon C."/>
            <person name="Castanera R."/>
            <person name="Culley D."/>
            <person name="Daum C."/>
            <person name="Ezra D."/>
            <person name="Gonzalez J."/>
            <person name="Henrissat B."/>
            <person name="Kuo A."/>
            <person name="Liang C."/>
            <person name="Lipzen A."/>
            <person name="Lutzoni F."/>
            <person name="Magnuson J."/>
            <person name="Mondo S."/>
            <person name="Nolan M."/>
            <person name="Ohm R."/>
            <person name="Pangilinan J."/>
            <person name="Park H.-J."/>
            <person name="Ramirez L."/>
            <person name="Alfaro M."/>
            <person name="Sun H."/>
            <person name="Tritt A."/>
            <person name="Yoshinaga Y."/>
            <person name="Zwiers L.-H."/>
            <person name="Turgeon B."/>
            <person name="Goodwin S."/>
            <person name="Spatafora J."/>
            <person name="Crous P."/>
            <person name="Grigoriev I."/>
        </authorList>
    </citation>
    <scope>NUCLEOTIDE SEQUENCE</scope>
    <source>
        <strain evidence="2">CBS 122681</strain>
    </source>
</reference>
<name>A0A6A6TG45_9PLEO</name>
<dbReference type="AlphaFoldDB" id="A0A6A6TG45"/>
<proteinExistence type="predicted"/>
<evidence type="ECO:0000313" key="3">
    <source>
        <dbReference type="Proteomes" id="UP000799324"/>
    </source>
</evidence>
<protein>
    <submittedName>
        <fullName evidence="2">Uncharacterized protein</fullName>
    </submittedName>
</protein>
<feature type="compositionally biased region" description="Polar residues" evidence="1">
    <location>
        <begin position="105"/>
        <end position="114"/>
    </location>
</feature>